<dbReference type="Proteomes" id="UP000225515">
    <property type="component" value="Segment"/>
</dbReference>
<proteinExistence type="predicted"/>
<dbReference type="Pfam" id="PF23805">
    <property type="entry name" value="DUF7180"/>
    <property type="match status" value="1"/>
</dbReference>
<reference evidence="1 2" key="1">
    <citation type="submission" date="2016-04" db="EMBL/GenBank/DDBJ databases">
        <title>An efficient strategy for bacteriophage contamination control in bacterial fermentation.</title>
        <authorList>
            <person name="Xing S."/>
            <person name="Sun Q."/>
            <person name="An X."/>
            <person name="Mi Z."/>
            <person name="Tong Y."/>
        </authorList>
    </citation>
    <scope>NUCLEOTIDE SEQUENCE [LARGE SCALE GENOMIC DNA]</scope>
</reference>
<dbReference type="GeneID" id="54979329"/>
<protein>
    <submittedName>
        <fullName evidence="1">Uncharacterized protein</fullName>
    </submittedName>
</protein>
<accession>A0A1P8DUR0</accession>
<dbReference type="RefSeq" id="YP_009789189.1">
    <property type="nucleotide sequence ID" value="NC_047810.1"/>
</dbReference>
<organism evidence="1 2">
    <name type="scientific">Escherichia phage vB_EcoS-IME253</name>
    <dbReference type="NCBI Taxonomy" id="1933412"/>
    <lineage>
        <taxon>Viruses</taxon>
        <taxon>Duplodnaviria</taxon>
        <taxon>Heunggongvirae</taxon>
        <taxon>Uroviricota</taxon>
        <taxon>Caudoviricetes</taxon>
        <taxon>Drexlerviridae</taxon>
        <taxon>Braunvirinae</taxon>
        <taxon>Rtpvirus</taxon>
        <taxon>Rtpvirus IME253</taxon>
    </lineage>
</organism>
<dbReference type="EMBL" id="KX130960">
    <property type="protein sequence ID" value="APU93224.1"/>
    <property type="molecule type" value="Genomic_DNA"/>
</dbReference>
<name>A0A1P8DUR0_9CAUD</name>
<keyword evidence="2" id="KW-1185">Reference proteome</keyword>
<dbReference type="KEGG" id="vg:54979329"/>
<sequence length="76" mass="8628">MITTNLSEKDASILKSMLMTFSNSRSSEQARVVKETVAQINNQQFDVSDFESSRQYESLSIQNAGYLTNWDKATNK</sequence>
<evidence type="ECO:0000313" key="2">
    <source>
        <dbReference type="Proteomes" id="UP000225515"/>
    </source>
</evidence>
<dbReference type="InterPro" id="IPR055604">
    <property type="entry name" value="DUF7180"/>
</dbReference>
<evidence type="ECO:0000313" key="1">
    <source>
        <dbReference type="EMBL" id="APU93224.1"/>
    </source>
</evidence>